<comment type="caution">
    <text evidence="1">The sequence shown here is derived from an EMBL/GenBank/DDBJ whole genome shotgun (WGS) entry which is preliminary data.</text>
</comment>
<sequence length="31" mass="3604">MSDCYIMYKSTTENNFKAIRDLISKQIEGTC</sequence>
<protein>
    <submittedName>
        <fullName evidence="1">Uncharacterized protein</fullName>
    </submittedName>
</protein>
<evidence type="ECO:0000313" key="2">
    <source>
        <dbReference type="Proteomes" id="UP000253099"/>
    </source>
</evidence>
<keyword evidence="2" id="KW-1185">Reference proteome</keyword>
<dbReference type="Proteomes" id="UP000253099">
    <property type="component" value="Unassembled WGS sequence"/>
</dbReference>
<evidence type="ECO:0000313" key="1">
    <source>
        <dbReference type="EMBL" id="RBQ22996.1"/>
    </source>
</evidence>
<reference evidence="1 2" key="1">
    <citation type="submission" date="2018-06" db="EMBL/GenBank/DDBJ databases">
        <title>Genomic insight into two independent archaeal endosymbiosis events.</title>
        <authorList>
            <person name="Lind A.E."/>
            <person name="Lewis W.H."/>
            <person name="Spang A."/>
            <person name="Guy L."/>
            <person name="Embley M.T."/>
            <person name="Ettema T.J.G."/>
        </authorList>
    </citation>
    <scope>NUCLEOTIDE SEQUENCE [LARGE SCALE GENOMIC DNA]</scope>
    <source>
        <strain evidence="1">NOE</strain>
    </source>
</reference>
<dbReference type="EMBL" id="NIZT01000030">
    <property type="protein sequence ID" value="RBQ22996.1"/>
    <property type="molecule type" value="Genomic_DNA"/>
</dbReference>
<name>A0A366M9Y2_9EURY</name>
<accession>A0A366M9Y2</accession>
<gene>
    <name evidence="1" type="ORF">ALNOE001_12700</name>
</gene>
<dbReference type="AlphaFoldDB" id="A0A366M9Y2"/>
<organism evidence="1 2">
    <name type="scientific">Candidatus Methanobinarius endosymbioticus</name>
    <dbReference type="NCBI Taxonomy" id="2006182"/>
    <lineage>
        <taxon>Archaea</taxon>
        <taxon>Methanobacteriati</taxon>
        <taxon>Methanobacteriota</taxon>
        <taxon>Methanomada group</taxon>
        <taxon>Methanobacteria</taxon>
        <taxon>Methanobacteriales</taxon>
        <taxon>Methanobacteriaceae</taxon>
        <taxon>Candidatus Methanobinarius</taxon>
    </lineage>
</organism>
<proteinExistence type="predicted"/>